<gene>
    <name evidence="1" type="ORF">GGI25_005151</name>
</gene>
<proteinExistence type="predicted"/>
<protein>
    <submittedName>
        <fullName evidence="1">Uncharacterized protein</fullName>
    </submittedName>
</protein>
<dbReference type="AlphaFoldDB" id="A0A9W8G586"/>
<evidence type="ECO:0000313" key="1">
    <source>
        <dbReference type="EMBL" id="KAJ2672389.1"/>
    </source>
</evidence>
<dbReference type="Proteomes" id="UP001151518">
    <property type="component" value="Unassembled WGS sequence"/>
</dbReference>
<organism evidence="1 2">
    <name type="scientific">Coemansia spiralis</name>
    <dbReference type="NCBI Taxonomy" id="417178"/>
    <lineage>
        <taxon>Eukaryota</taxon>
        <taxon>Fungi</taxon>
        <taxon>Fungi incertae sedis</taxon>
        <taxon>Zoopagomycota</taxon>
        <taxon>Kickxellomycotina</taxon>
        <taxon>Kickxellomycetes</taxon>
        <taxon>Kickxellales</taxon>
        <taxon>Kickxellaceae</taxon>
        <taxon>Coemansia</taxon>
    </lineage>
</organism>
<dbReference type="OrthoDB" id="5576691at2759"/>
<name>A0A9W8G586_9FUNG</name>
<reference evidence="1" key="1">
    <citation type="submission" date="2022-07" db="EMBL/GenBank/DDBJ databases">
        <title>Phylogenomic reconstructions and comparative analyses of Kickxellomycotina fungi.</title>
        <authorList>
            <person name="Reynolds N.K."/>
            <person name="Stajich J.E."/>
            <person name="Barry K."/>
            <person name="Grigoriev I.V."/>
            <person name="Crous P."/>
            <person name="Smith M.E."/>
        </authorList>
    </citation>
    <scope>NUCLEOTIDE SEQUENCE</scope>
    <source>
        <strain evidence="1">NRRL 3115</strain>
    </source>
</reference>
<dbReference type="EMBL" id="JANBTW010000084">
    <property type="protein sequence ID" value="KAJ2672389.1"/>
    <property type="molecule type" value="Genomic_DNA"/>
</dbReference>
<sequence>MDTRWTPAAQSEATGGLPADVLTRIFSYLFWPGTQLPAHQALIPALHTSHRWRRRAARLFYSTVTIGHPASNVRLVLESGYAPRASHLVVHSELAPEQIATLLMAAFSRFEWAGIHTLCFVHLWARPMWLDEGITRVNQLLAKSLPNLTRITAISGTQDSFGLFILDDLLAARAPQLTELVVRSPRELSLGVHELTKRVTKLVIWAAGGGRHGYEDDGEDKSPIPPLHSMPRICAQPLVELELGPVAPDNIWFPFFPARDTYMVEFTCLRSLKLIFSSSLLLASDPEKHLNGKTSSSVYNAPVFPVLESLMLTAYPHDIVLFLENFPRAQLRRLHLVRCPNSLSSLSFAPFPRLTDVHIDAAHTDKVVAHLLQAPGIATVKLTGDFARPTEMPSDFGPATIQKLTLKMGLRLIECEKLLVGLPRLRSLDVVVTECVTKAHEALSRSARRGRRLKEQRGTGWRLSSSLEVVLFRFAWLGGRHLRAVRKAAWIIARVPSLLCVAVESEFAPMLRGALSGVRENASADIAHLEHLRVVDIND</sequence>
<comment type="caution">
    <text evidence="1">The sequence shown here is derived from an EMBL/GenBank/DDBJ whole genome shotgun (WGS) entry which is preliminary data.</text>
</comment>
<evidence type="ECO:0000313" key="2">
    <source>
        <dbReference type="Proteomes" id="UP001151518"/>
    </source>
</evidence>
<accession>A0A9W8G586</accession>